<feature type="region of interest" description="Disordered" evidence="9">
    <location>
        <begin position="489"/>
        <end position="508"/>
    </location>
</feature>
<feature type="region of interest" description="Disordered" evidence="9">
    <location>
        <begin position="1"/>
        <end position="23"/>
    </location>
</feature>
<keyword evidence="7" id="KW-0493">Microtubule</keyword>
<sequence length="864" mass="96092">MQEEDDPVVASSEPTGESGKDRVKVVVRCRPLNSTEKSQGHVKIVTMDPSRGMVQLRTMNKLVSGGEEEKPISFTFDYVFDDTSNQADIYQKSAKDIVESVLEGFNGTIFAYGQTGTGKTFTMEGSPDDEGVTPRSFRNLFDKLSEASNDKSFIVSASFLEIYNEHIHDLLVDREEKQGLTIHESPTEGVSVGGLSLVAVSSVTEILALMERGKGHRSVAATRMNDRSSRSHCVFTVMVEVTQFSTGEDDPALAGMAAQMMGPDGAAGGPIKKATIRGKLNLVDLAGSERQSKTEATGVRIVEAGNINKSLTTLGNVIRALTRRNAKHIPYRDSKLTRLLQDSLGGNARTAMIANIGPADYNYDETFSTLRYANRAKEIKNKPKVNTTMDAMYAKLKEEIETLRKRLAQMEASGSQGSTISDALLQEIERKQAEKTTALESEKERIEQERLRAERELAEHRARLEEEERSRERLSKKLQAMQEKIIHGRRATQEQEAQHQAAMAQREAQHQAELTQIQARLAEQQERELLMQKEHAARELIMQQELADREERIKQELAERQMSELEIRRAFAALKQDKEAIIKKSKKLWEQCKRLEEEKRALAAENENLQTEWETERQEMLDTIKEARAPPGSGLPLFPLCLGLTIPPPGARGPGWSGQLQSQAKLSQLLIGNFIPDREAAKIRARAQWDEDNEDWALGRLDLAGNNIPNPNPHVSNPNPHVTPTRTSPQPARNPNPHVTPTRTSPQPAPRPPRPEGLRDGAEIRQGDMGSQRSLVDQQPLPAHPRENPLEARLKQALDEDASDSFMESSSAPATPTPCTPKAHSTPIPRPSHAHPNAHPTPIPRPSHAHPTPIPRPRHASTHD</sequence>
<feature type="compositionally biased region" description="Basic and acidic residues" evidence="9">
    <location>
        <begin position="784"/>
        <end position="798"/>
    </location>
</feature>
<evidence type="ECO:0000256" key="6">
    <source>
        <dbReference type="PROSITE-ProRule" id="PRU00283"/>
    </source>
</evidence>
<dbReference type="PROSITE" id="PS50067">
    <property type="entry name" value="KINESIN_MOTOR_2"/>
    <property type="match status" value="1"/>
</dbReference>
<feature type="region of interest" description="Disordered" evidence="9">
    <location>
        <begin position="702"/>
        <end position="864"/>
    </location>
</feature>
<evidence type="ECO:0000256" key="2">
    <source>
        <dbReference type="ARBA" id="ARBA00022490"/>
    </source>
</evidence>
<name>A0ABQ8UHD6_9EUKA</name>
<dbReference type="SUPFAM" id="SSF52540">
    <property type="entry name" value="P-loop containing nucleoside triphosphate hydrolases"/>
    <property type="match status" value="1"/>
</dbReference>
<evidence type="ECO:0000256" key="3">
    <source>
        <dbReference type="ARBA" id="ARBA00022741"/>
    </source>
</evidence>
<dbReference type="InterPro" id="IPR027417">
    <property type="entry name" value="P-loop_NTPase"/>
</dbReference>
<keyword evidence="5 8" id="KW-0175">Coiled coil</keyword>
<keyword evidence="2" id="KW-0963">Cytoplasm</keyword>
<dbReference type="Gene3D" id="3.40.850.10">
    <property type="entry name" value="Kinesin motor domain"/>
    <property type="match status" value="1"/>
</dbReference>
<dbReference type="Pfam" id="PF00225">
    <property type="entry name" value="Kinesin"/>
    <property type="match status" value="1"/>
</dbReference>
<evidence type="ECO:0000259" key="10">
    <source>
        <dbReference type="PROSITE" id="PS50067"/>
    </source>
</evidence>
<comment type="similarity">
    <text evidence="6 7">Belongs to the TRAFAC class myosin-kinesin ATPase superfamily. Kinesin family.</text>
</comment>
<dbReference type="PRINTS" id="PR00380">
    <property type="entry name" value="KINESINHEAVY"/>
</dbReference>
<dbReference type="SMART" id="SM00129">
    <property type="entry name" value="KISc"/>
    <property type="match status" value="1"/>
</dbReference>
<feature type="domain" description="Kinesin motor" evidence="10">
    <location>
        <begin position="22"/>
        <end position="379"/>
    </location>
</feature>
<evidence type="ECO:0000313" key="12">
    <source>
        <dbReference type="Proteomes" id="UP001141327"/>
    </source>
</evidence>
<dbReference type="Proteomes" id="UP001141327">
    <property type="component" value="Unassembled WGS sequence"/>
</dbReference>
<dbReference type="InterPro" id="IPR001752">
    <property type="entry name" value="Kinesin_motor_dom"/>
</dbReference>
<evidence type="ECO:0000256" key="9">
    <source>
        <dbReference type="SAM" id="MobiDB-lite"/>
    </source>
</evidence>
<accession>A0ABQ8UHD6</accession>
<dbReference type="PANTHER" id="PTHR47969:SF15">
    <property type="entry name" value="CHROMOSOME-ASSOCIATED KINESIN KIF4A-RELATED"/>
    <property type="match status" value="1"/>
</dbReference>
<protein>
    <recommendedName>
        <fullName evidence="7">Kinesin-like protein</fullName>
    </recommendedName>
</protein>
<comment type="caution">
    <text evidence="11">The sequence shown here is derived from an EMBL/GenBank/DDBJ whole genome shotgun (WGS) entry which is preliminary data.</text>
</comment>
<keyword evidence="6 7" id="KW-0505">Motor protein</keyword>
<evidence type="ECO:0000313" key="11">
    <source>
        <dbReference type="EMBL" id="KAJ4458653.1"/>
    </source>
</evidence>
<dbReference type="PROSITE" id="PS00411">
    <property type="entry name" value="KINESIN_MOTOR_1"/>
    <property type="match status" value="1"/>
</dbReference>
<feature type="compositionally biased region" description="Low complexity" evidence="9">
    <location>
        <begin position="706"/>
        <end position="724"/>
    </location>
</feature>
<feature type="compositionally biased region" description="Polar residues" evidence="9">
    <location>
        <begin position="725"/>
        <end position="739"/>
    </location>
</feature>
<dbReference type="InterPro" id="IPR027640">
    <property type="entry name" value="Kinesin-like_fam"/>
</dbReference>
<keyword evidence="4 6" id="KW-0067">ATP-binding</keyword>
<dbReference type="InterPro" id="IPR019821">
    <property type="entry name" value="Kinesin_motor_CS"/>
</dbReference>
<evidence type="ECO:0000256" key="7">
    <source>
        <dbReference type="RuleBase" id="RU000394"/>
    </source>
</evidence>
<dbReference type="PANTHER" id="PTHR47969">
    <property type="entry name" value="CHROMOSOME-ASSOCIATED KINESIN KIF4A-RELATED"/>
    <property type="match status" value="1"/>
</dbReference>
<reference evidence="11" key="1">
    <citation type="journal article" date="2022" name="bioRxiv">
        <title>Genomics of Preaxostyla Flagellates Illuminates Evolutionary Transitions and the Path Towards Mitochondrial Loss.</title>
        <authorList>
            <person name="Novak L.V.F."/>
            <person name="Treitli S.C."/>
            <person name="Pyrih J."/>
            <person name="Halakuc P."/>
            <person name="Pipaliya S.V."/>
            <person name="Vacek V."/>
            <person name="Brzon O."/>
            <person name="Soukal P."/>
            <person name="Eme L."/>
            <person name="Dacks J.B."/>
            <person name="Karnkowska A."/>
            <person name="Elias M."/>
            <person name="Hampl V."/>
        </authorList>
    </citation>
    <scope>NUCLEOTIDE SEQUENCE</scope>
    <source>
        <strain evidence="11">RCP-MX</strain>
    </source>
</reference>
<dbReference type="InterPro" id="IPR036961">
    <property type="entry name" value="Kinesin_motor_dom_sf"/>
</dbReference>
<feature type="binding site" evidence="6">
    <location>
        <begin position="113"/>
        <end position="120"/>
    </location>
    <ligand>
        <name>ATP</name>
        <dbReference type="ChEBI" id="CHEBI:30616"/>
    </ligand>
</feature>
<organism evidence="11 12">
    <name type="scientific">Paratrimastix pyriformis</name>
    <dbReference type="NCBI Taxonomy" id="342808"/>
    <lineage>
        <taxon>Eukaryota</taxon>
        <taxon>Metamonada</taxon>
        <taxon>Preaxostyla</taxon>
        <taxon>Paratrimastigidae</taxon>
        <taxon>Paratrimastix</taxon>
    </lineage>
</organism>
<dbReference type="EMBL" id="JAPMOS010000027">
    <property type="protein sequence ID" value="KAJ4458653.1"/>
    <property type="molecule type" value="Genomic_DNA"/>
</dbReference>
<evidence type="ECO:0000256" key="4">
    <source>
        <dbReference type="ARBA" id="ARBA00022840"/>
    </source>
</evidence>
<proteinExistence type="inferred from homology"/>
<feature type="coiled-coil region" evidence="8">
    <location>
        <begin position="592"/>
        <end position="619"/>
    </location>
</feature>
<comment type="subcellular location">
    <subcellularLocation>
        <location evidence="1">Cytoplasm</location>
    </subcellularLocation>
</comment>
<feature type="compositionally biased region" description="Basic and acidic residues" evidence="9">
    <location>
        <begin position="753"/>
        <end position="766"/>
    </location>
</feature>
<gene>
    <name evidence="11" type="ORF">PAPYR_5627</name>
</gene>
<keyword evidence="3 6" id="KW-0547">Nucleotide-binding</keyword>
<keyword evidence="12" id="KW-1185">Reference proteome</keyword>
<evidence type="ECO:0000256" key="8">
    <source>
        <dbReference type="SAM" id="Coils"/>
    </source>
</evidence>
<evidence type="ECO:0000256" key="5">
    <source>
        <dbReference type="ARBA" id="ARBA00023054"/>
    </source>
</evidence>
<evidence type="ECO:0000256" key="1">
    <source>
        <dbReference type="ARBA" id="ARBA00004496"/>
    </source>
</evidence>